<dbReference type="InterPro" id="IPR007094">
    <property type="entry name" value="RNA-dir_pol_PSvirus"/>
</dbReference>
<feature type="transmembrane region" description="Helical" evidence="35">
    <location>
        <begin position="3273"/>
        <end position="3297"/>
    </location>
</feature>
<proteinExistence type="predicted"/>
<evidence type="ECO:0000256" key="29">
    <source>
        <dbReference type="ARBA" id="ARBA00023280"/>
    </source>
</evidence>
<organism evidence="38">
    <name type="scientific">Xiangshan flavi-like virus 2</name>
    <dbReference type="NCBI Taxonomy" id="2886231"/>
    <lineage>
        <taxon>Viruses</taxon>
        <taxon>Riboviria</taxon>
        <taxon>Orthornavirae</taxon>
        <taxon>Kitrinoviricota</taxon>
        <taxon>Flasuviricetes</taxon>
        <taxon>Amarillovirales</taxon>
        <taxon>Flaviviridae</taxon>
    </lineage>
</organism>
<feature type="transmembrane region" description="Helical" evidence="35">
    <location>
        <begin position="3664"/>
        <end position="3688"/>
    </location>
</feature>
<evidence type="ECO:0000256" key="27">
    <source>
        <dbReference type="ARBA" id="ARBA00023180"/>
    </source>
</evidence>
<dbReference type="GO" id="GO:0032259">
    <property type="term" value="P:methylation"/>
    <property type="evidence" value="ECO:0007669"/>
    <property type="project" value="InterPro"/>
</dbReference>
<feature type="domain" description="Helicase ATP-binding" evidence="37">
    <location>
        <begin position="2725"/>
        <end position="2894"/>
    </location>
</feature>
<keyword evidence="27" id="KW-0325">Glycoprotein</keyword>
<evidence type="ECO:0000256" key="33">
    <source>
        <dbReference type="SAM" id="Coils"/>
    </source>
</evidence>
<comment type="catalytic activity">
    <reaction evidence="31">
        <text>a ribonucleoside 5'-triphosphate + H2O = a ribonucleoside 5'-diphosphate + phosphate + H(+)</text>
        <dbReference type="Rhea" id="RHEA:23680"/>
        <dbReference type="ChEBI" id="CHEBI:15377"/>
        <dbReference type="ChEBI" id="CHEBI:15378"/>
        <dbReference type="ChEBI" id="CHEBI:43474"/>
        <dbReference type="ChEBI" id="CHEBI:57930"/>
        <dbReference type="ChEBI" id="CHEBI:61557"/>
        <dbReference type="EC" id="3.6.1.15"/>
    </reaction>
</comment>
<evidence type="ECO:0000256" key="31">
    <source>
        <dbReference type="ARBA" id="ARBA00047631"/>
    </source>
</evidence>
<evidence type="ECO:0000256" key="7">
    <source>
        <dbReference type="ARBA" id="ARBA00022561"/>
    </source>
</evidence>
<feature type="transmembrane region" description="Helical" evidence="35">
    <location>
        <begin position="3734"/>
        <end position="3756"/>
    </location>
</feature>
<evidence type="ECO:0000256" key="32">
    <source>
        <dbReference type="ARBA" id="ARBA00047984"/>
    </source>
</evidence>
<feature type="compositionally biased region" description="Polar residues" evidence="34">
    <location>
        <begin position="1405"/>
        <end position="1418"/>
    </location>
</feature>
<dbReference type="InterPro" id="IPR011545">
    <property type="entry name" value="DEAD/DEAH_box_helicase_dom"/>
</dbReference>
<keyword evidence="13 35" id="KW-0812">Transmembrane</keyword>
<feature type="region of interest" description="Disordered" evidence="34">
    <location>
        <begin position="49"/>
        <end position="69"/>
    </location>
</feature>
<keyword evidence="28" id="KW-1038">Host endoplasmic reticulum</keyword>
<protein>
    <recommendedName>
        <fullName evidence="5">Genome polyprotein</fullName>
    </recommendedName>
</protein>
<keyword evidence="19" id="KW-0347">Helicase</keyword>
<keyword evidence="8" id="KW-1048">Host nucleus</keyword>
<evidence type="ECO:0000256" key="35">
    <source>
        <dbReference type="SAM" id="Phobius"/>
    </source>
</evidence>
<dbReference type="Pfam" id="PF00270">
    <property type="entry name" value="DEAD"/>
    <property type="match status" value="1"/>
</dbReference>
<keyword evidence="11" id="KW-0507">mRNA processing</keyword>
<name>A0A8K1YQL6_9FLAV</name>
<evidence type="ECO:0000256" key="2">
    <source>
        <dbReference type="ARBA" id="ARBA00004153"/>
    </source>
</evidence>
<evidence type="ECO:0000313" key="38">
    <source>
        <dbReference type="EMBL" id="UDL13941.1"/>
    </source>
</evidence>
<evidence type="ECO:0000256" key="17">
    <source>
        <dbReference type="ARBA" id="ARBA00022801"/>
    </source>
</evidence>
<keyword evidence="20" id="KW-0946">Virion</keyword>
<keyword evidence="33" id="KW-0175">Coiled coil</keyword>
<evidence type="ECO:0000256" key="22">
    <source>
        <dbReference type="ARBA" id="ARBA00022884"/>
    </source>
</evidence>
<dbReference type="GO" id="GO:0044167">
    <property type="term" value="C:host cell endoplasmic reticulum membrane"/>
    <property type="evidence" value="ECO:0007669"/>
    <property type="project" value="UniProtKB-SubCell"/>
</dbReference>
<keyword evidence="18" id="KW-1161">Viral attachment to host cell</keyword>
<dbReference type="Gene3D" id="2.40.10.120">
    <property type="match status" value="1"/>
</dbReference>
<dbReference type="PROSITE" id="PS51192">
    <property type="entry name" value="HELICASE_ATP_BIND_1"/>
    <property type="match status" value="1"/>
</dbReference>
<keyword evidence="7" id="KW-0167">Capsid protein</keyword>
<evidence type="ECO:0000256" key="3">
    <source>
        <dbReference type="ARBA" id="ARBA00004182"/>
    </source>
</evidence>
<dbReference type="EMBL" id="OK491478">
    <property type="protein sequence ID" value="UDL13941.1"/>
    <property type="molecule type" value="Genomic_RNA"/>
</dbReference>
<dbReference type="SMART" id="SM00487">
    <property type="entry name" value="DEXDc"/>
    <property type="match status" value="1"/>
</dbReference>
<evidence type="ECO:0000256" key="10">
    <source>
        <dbReference type="ARBA" id="ARBA00022632"/>
    </source>
</evidence>
<evidence type="ECO:0000256" key="34">
    <source>
        <dbReference type="SAM" id="MobiDB-lite"/>
    </source>
</evidence>
<dbReference type="InterPro" id="IPR029063">
    <property type="entry name" value="SAM-dependent_MTases_sf"/>
</dbReference>
<dbReference type="Pfam" id="PF01728">
    <property type="entry name" value="FtsJ"/>
    <property type="match status" value="1"/>
</dbReference>
<evidence type="ECO:0000256" key="21">
    <source>
        <dbReference type="ARBA" id="ARBA00022870"/>
    </source>
</evidence>
<keyword evidence="9" id="KW-0945">Host-virus interaction</keyword>
<feature type="transmembrane region" description="Helical" evidence="35">
    <location>
        <begin position="1002"/>
        <end position="1023"/>
    </location>
</feature>
<keyword evidence="10" id="KW-1090">Inhibition of host innate immune response by virus</keyword>
<evidence type="ECO:0000256" key="25">
    <source>
        <dbReference type="ARBA" id="ARBA00023042"/>
    </source>
</evidence>
<evidence type="ECO:0000256" key="13">
    <source>
        <dbReference type="ARBA" id="ARBA00022692"/>
    </source>
</evidence>
<keyword evidence="15" id="KW-0479">Metal-binding</keyword>
<dbReference type="GO" id="GO:0042025">
    <property type="term" value="C:host cell nucleus"/>
    <property type="evidence" value="ECO:0007669"/>
    <property type="project" value="UniProtKB-SubCell"/>
</dbReference>
<reference evidence="38" key="1">
    <citation type="submission" date="2021-09" db="EMBL/GenBank/DDBJ databases">
        <authorList>
            <person name="Li N.N."/>
        </authorList>
    </citation>
    <scope>NUCLEOTIDE SEQUENCE</scope>
    <source>
        <strain evidence="38">Novel_2</strain>
    </source>
</reference>
<feature type="transmembrane region" description="Helical" evidence="35">
    <location>
        <begin position="974"/>
        <end position="996"/>
    </location>
</feature>
<keyword evidence="16" id="KW-0547">Nucleotide-binding</keyword>
<dbReference type="GO" id="GO:0003968">
    <property type="term" value="F:RNA-directed RNA polymerase activity"/>
    <property type="evidence" value="ECO:0007669"/>
    <property type="project" value="UniProtKB-KW"/>
</dbReference>
<keyword evidence="25" id="KW-0506">mRNA capping</keyword>
<comment type="catalytic activity">
    <reaction evidence="32">
        <text>ATP + H2O = ADP + phosphate + H(+)</text>
        <dbReference type="Rhea" id="RHEA:13065"/>
        <dbReference type="ChEBI" id="CHEBI:15377"/>
        <dbReference type="ChEBI" id="CHEBI:15378"/>
        <dbReference type="ChEBI" id="CHEBI:30616"/>
        <dbReference type="ChEBI" id="CHEBI:43474"/>
        <dbReference type="ChEBI" id="CHEBI:456216"/>
        <dbReference type="EC" id="3.6.4.13"/>
    </reaction>
</comment>
<dbReference type="PROSITE" id="PS50507">
    <property type="entry name" value="RDRP_SSRNA_POS"/>
    <property type="match status" value="1"/>
</dbReference>
<evidence type="ECO:0000256" key="16">
    <source>
        <dbReference type="ARBA" id="ARBA00022741"/>
    </source>
</evidence>
<feature type="compositionally biased region" description="Polar residues" evidence="34">
    <location>
        <begin position="1427"/>
        <end position="1453"/>
    </location>
</feature>
<evidence type="ECO:0000256" key="20">
    <source>
        <dbReference type="ARBA" id="ARBA00022844"/>
    </source>
</evidence>
<feature type="region of interest" description="Disordered" evidence="34">
    <location>
        <begin position="1392"/>
        <end position="1454"/>
    </location>
</feature>
<dbReference type="SUPFAM" id="SSF50494">
    <property type="entry name" value="Trypsin-like serine proteases"/>
    <property type="match status" value="1"/>
</dbReference>
<evidence type="ECO:0000256" key="9">
    <source>
        <dbReference type="ARBA" id="ARBA00022581"/>
    </source>
</evidence>
<dbReference type="GO" id="GO:0055036">
    <property type="term" value="C:virion membrane"/>
    <property type="evidence" value="ECO:0007669"/>
    <property type="project" value="UniProtKB-SubCell"/>
</dbReference>
<sequence>MSRRAISKKSVDVQVAEAKVAAEMESISKQLKQLAIMSKDAQQKNASLLKSATGLEPPTVSRRKRRPNKQSGVMTKIFNNAYSVTKNIGLTLIVLAYFIHGTTGASVAQEKAEIDCKSNQEAGVKSVFFNVDLMKIRAISEVKLQSDDIGLMYRSTMVDNLDTFGNLRSFLQRCQVREDKRNDFDNLMLIVGRAYRKLHKTLADLDECRNKLAISKRILQDAGMVTDVDPDMLRLSECLSEVAKLTAISDGVIMFGHKTDRAFMSSVELQHCQDNPEWKRDGYLAKSDHESCVHGLPENLDLKNSKCVTGNVLPRSAHFVGRSRFFGNAKDGYTLSAVMMNKTKSLACYDKATVFETLTNQPLCSTCLSPYMPIFWTTNCLPNAAMMKPTKVLKLEIYSGYSEFTLEGDTYKCTNTYLFGSCCNGKGPTTKTLSNFIDKYCACEISQKSVFEKLRYGVIQALQGIQQSKATIVTLFVIVCALIISPRISFLAIAMSLFLYLGGTHACGIDNIVGPLETVSLMKIGGKYSAVFDLHEEACINMGTHLVKVNKVYSTALYQFRMTVPYKMKLTCADMDWHCHGGTEDIKARKNRCTESCGIGLSKSYYSLVPHFPSSGCGLFWESIELRTDVCVSIGSIGTQVRFYELVDIMPTVTLDVTTYDALTKTSNRFLVDERDNNKILQVESVSIGYTHKPKFLAKRGEVQLCSSIVTPLTSMCGSANILNPYNIDVDCLDIDRRWDEKTSTFKIVWKGKDAEAVLHDLYHVCDASINATFLGLEAKLHTTSSIARVKLVSSEFIMGAEIPQCDVGKIMTKLKPGLRGFRQPTIISFSYDFKHACQFTYELEGCISLQGNIAKLKGFKQEIDESLLQFYCMGNATGQLTLTAGGKTRHVSLNGVNKNFLPLNSEVYNTVYNVMHGAHPMSLLDSVVDAIGKIDYQYIFSAVASFANISLTKIMFGAIFCTIAYNSMIRGNIVNLVVSLFLLYVFCFTKTVLALDFTGAIISSNICKAITCNIGWFMSFNFNDIGLLSDIIETLIYVLITAHAYVYFASIYKTLIVLLMFNIKFLTKFMSFTEFNDSLVPVGMKLRLPGVRKLASVFSVQNKTKTSTTDDLYDIHERNTKNMDWRGVVDQMSLSWCSDSERFDFPKIYREAFNQLNAKHKEPSGDEVVRDFINYEIKSNGKTAGFLTLVRSGKKIAYFACGHLFNNIPPKSIRVVSDIFTNRPSMVYTSHPPLGTHIDPSGHFKYEVRKVEGMPTALIFRNGKQVPIKGTSGLSFIVIDKIFTLSRYDNNCKQYVNEPVDVDLQDVISGCDHLDDVDHEYDCVERDPAVCHSACSSVEVTSNEDEVDWISDKVKIFEDATATSDSATASDSTRVKTINFARCAASHCGGSGANVETRERAPSDDTTTPRTNNSGLSSARMDSPRRSANTTTHSRSRSVSNEQMTPRRTTTIPYIERIQIPQPYSIANSTSQGNWKDFTGNEYGRYRTACGRHYSVSIGNPIYASHVVDPTMYRIAPDLSSCSESCTVLSSNYYCYVHYGIGDQHYCSKVSNRKGNFLTPIGRDKVAYSSSFYFETDKKIECGTLLYYNTSYIVWSPNYAVCGVVGTAIKVGDVWRYPIHNLGSNHCNLTLNEDAINNGLARLEPKVRHYATTDFKVWGYEIRRTKVNSVMKLVNISGEYIVVRSHELMTVTCQRAGDPFKGFNWMGIKLDEENVAKVLDKTSVYRPIWKSDKFEVFDDEAKKREHDRKLWLRKIEQMIARKNNLYRELLQRRNRISQKIRQSYIRRSTVFSAFKSKKNEVKLAQKVVSRPKQLHAYGFRQVIWHVLRRTDYLSSYDKKTRKYWLRVAEKYRQRLLPNWRDYLPAEYMDLSENDIEAKYENVNQEIVEVVSSKSIEIEDQEEDSEVESTIRQRTRRLKQQTIEELVASIFKDWEPSANTKNECKIKKMMTVNSLKNDRYPTGAVTIDKEEGSFVVTVDDRGEVCSYPLHVKDLLGKNNILPCKYCYEDIRTSFRMSRASNVVTIASKRYNLLEVPIQMLEKVDGDEVVIITKTIFSDEDLISGTPILNMYGKICGFVTVSCDGYYCVQGSRITTINYGKVGVSCGFPITALPPSRWHMKKHKNVVKRDSNPIDKKTRTNPMTESVRAFVNDLSVTSNEKVSQSLLQKIQHSIKSSSQKEDEKFSAIGMLANKRTMAGGQAAASLAGMSQGLLSRLHHDIDQERREQVARVGALQNISGTNNSANGGPFEVELLTPSAISEQDVGDERNEEINDPDDLIIEYGERRIASNIIPGMSKSLENKIAKHNSWGSFIMLEIVDSVPVMPVTTKPYVGNWVTTCSVEKEFLFTIQVIEGVELTTCSHRRIVISGSYETLGPKLLNTLGKCWRVGAEIINIVCDKPQAVFADPNIRAHHLWIGSELCRNPTIIFEFPVQHNVAQFQSAMLDNSPPNAIAQHVALRSLEIHSDWFSTTSRSVYHDLLTGPTTRSLRAWAAIATMSTEKTICGISGNICDTESVREVLECAPNDMTVAKISCLTSEGNCTIINEEIITNRHVTHGNPIIIQNGNKRYTAKYTVHESANDDIVIYGNSRPQYAKVGIGEICCMFSPVDNFGKWLIVTGETEQFENRGSSKFITFRPIDIDDSFNLVKPSDWKGVAGLSGSPIINSEGKIVGLYGLGRVQTRSLPLNRGVSQNSVRALTVTSADIRHEQTPDGYFDTCIDDLFSRSLGDGEYYYLVEAPTGTGKTINFTTLLMRRSKPNTRILMLEPMVNAATGAWSAICRVLDVDGVNRGKYRVSYQIGQQHSASSNAVGEGNIELVIMTYGKANASVNEISSMNFDYILLDESHSIEDVNVVMGLMRFTKKNKPYKCVHLSATAPTHVGALKLAENLDVNSTRYGIGDTAGISPWNGDLQRCSTHFVLPSKSTGMKHHGFDKGYEVELDKLDRGRVLFFMASRLDCEKARDWAKTHYDNIDKDIIAVHGGTEFKKSELKPHAWLFCTDVMGKAVTVDQCTTVVDFMMEYKVETALLNNTEGIKYSRRLVRRVISKSTSTQRRGRTGRTCPGTYLTPRGYHAVDDYPIDISVVAEAMLRMSGSSFNVDEYKDFYLPTLYPQMVQLKWLLPDMIMSSTIISSANDKLRTRLKMSRPIDPNMRGKLQNLLHTNGDLIYMYLTPLLSNEYVDAVSKDLSRSKTGGTHSDLAMFKQMNMWFARVDAESTALNLRIDIGLDLFSFSEEVKMEKDEYVESYGQRGAASTFSTVVEDHDDGPESFDSSLLTFGGIAVGGGCLMLIASMFYYFYENNASRYMTEFSVIRDGYCPQAAKELAMKSNTNFVTHSSKLWSIVSNEISRIWSKILSWIKPIWMKLCMGRFTTKKEDGTEKGREPTKEEQHSSWAAFASWLKLAWDSILLKLQTTWACVPSTWTIGLVPTLVTLVGATTVGAWYTELEGVLGKTLAIATMMLLGGLSSWFLPIQMVAGIGCATLIGFFVKGVVANKFNPYDERGMPINLPGKAWTMLFSGGAGVALGSLLSNFAASQAAINSATASSAITMGAIGFGRMSSSTLGKVGNGINLLKQLYVVGAQVLGGRADVSAFANVYTSLQLCVGLDFFTIITSTLIVVTLLIGRSMIKYAKYHAGATSRTATGTNSYVEEYWSNWYDDIVLQSLSIGAVIANPMSIISIIGGALSMVLQGQSGHDAIKNAYTTYAGVSVAATVISEGLRLLTTMGDSHSDVMHSAYTLFVSIPLAISAGLAGLWYWTETNWELVFSKLKNLFSTIANKFCDLKKSIANAIMGSAVDGIKVSVTQSLRESWFDIILPNEQRTEAVILSETQQLRRPEPADVNKFFNDRLMESDSGLSVMEQILFSREIGQYACSGHVPCKSFLDWHLRNNKGISFCMESETKMPRTMCCITTEELMVVMNNWVKAMECRDGVIKISRMGTDITVETGFDERVFNAFVSIKVKIMKISYHMSFFLVISDKGSGSIVNMISWGAPKEAVLVVLERLKNVHPMVAMVCNEPKSITLEQFVQKTECLLSWQKYRINFKPSGVTQMVLGAVTKTAVTLTTMTTSLSKYDFSAGLIPDSWFAPPVGWWREEFLMLAFYIFALYEGGIFSNDVYMLDPEYNLPLGLFQSRSSFWRAFNIEQWKEKSGIDVKGLKLTKWDDHDKRLGWHVAPDNNLDLAKSKVKSRFSKMRSSADYNKLAHLSYWSGCRVVVEYYDTWSTSVITGTNCNCVLYVLEEGYYLHECACHTHKRKIFDDIEPPKEDYLNEKAIGENYSAKVNELLNSWHQVNNRIGISKMKAATYEAARAMPEPPLQRKMMGESTPVPAPCQKPDSTLHTWFASKISSFWQNDKKKDDRIDVEKIDSRKRLSKTSESEDYSSDDEFLDCVEDTEVQHSKNILHKIVDEITDAWYARTVVRQRREEVKSLTKLEPLQTMTYESMLAEVDKTYTPIGRYKFMLGWEEAELRRNPRMWEWLGPDLNYEDQINTDVRLSDVINLTTRCNNAASRMDGKTWTNKVQAAGRVVLPKRVLASTGAYKSRAFFKMQQLERYDEHFFADAKVIMDPTAGYGGFIEYLSIRYANSEPRTVLVSTLNEEGHRMYEATDILQGSNVRPVLITDVKHQDRGNLKDVRCRNRLGSAAQQLGRVDLLLLDAGEYGNNLLRNKDFWLKPTKPTNANFLDSVIDLQKRVLRNGSKMLCKMNGTWHGSSVAIHELTKHFKYVKCCKLATTPNGSPEYYLLCKGYNAAHVNSEFRAQIIDNCARELIYDGLLRCLHAIRFKGRGTPPIIWRGWLKPGKGGVMHKIRQPGNLPHGIKLNFSTRHSSINESWDPKWVDRLEGFEKRVNNRFGRKGLNKSIIREWSNVIGIGTVMLKRQTKSTKNTTNALISDCLYRTYGLTLTNSTFCHTQSTDEWKESSIRKRLDVDPGEMDFGQLMKISDAIELLQTDYSKSIKGKCRLLGKDEVEVMLNKQGATGLLDDSHSIGEFILKHHDWYEQARSLISTWSNGEPSSSYFTVRPKNEPKKKKVVNDAGRLEFDRDVNVEELEEHNSQGHRFIQFADAITRIAHYILLGDVIERGGKKKLYKGTINGCPTMHQGKVMRAVWDMCSEKKDRVYQPGWNTISNIGYTYAPHVASEEYSDGKYPKLNGTGETIGMCVDFSGWDGSVTSYERLLEANWLASFYPPNLRTAVMNCCKEQAFAICLDDDGDVWVRAGQRGSGELLTSIGNTQLVCANMRVALADSLSIPLEDVCRTSGWLRYDIGQEHIKEIEITNFPQLTDGDDVFIIMGEHQARLFRTNAEESLTRQCKLIRSGNKAGMKECHQFDDIDFCSHSYSPVLIGPGARKMSGKLKELQKFAMEDKDYKLWFMPTRPAADILSKMRLTLKANTTKWDPNDTGEKGGVTITRSKILSYLILYPHIRAVRNACLTLLTITGDGTINWRDIMRGKETEQWGARQTGLGALNSVYNVVDLDDIGLLDYRREMSYMLNLKYNVSLTGNKCRIRPLEYLTLLFRFLIMTGITAPKVITWDSNFSDSFANYCVVNDLYKESRLKVVLKGSPILDRIDEASKEILFSDNEKLISEKMLRSSKSTYQVKLMKKRLAEKDNTRSDIMSRIVSQFSTK</sequence>
<keyword evidence="12" id="KW-0808">Transferase</keyword>
<dbReference type="GO" id="GO:0008168">
    <property type="term" value="F:methyltransferase activity"/>
    <property type="evidence" value="ECO:0007669"/>
    <property type="project" value="InterPro"/>
</dbReference>
<evidence type="ECO:0000256" key="28">
    <source>
        <dbReference type="ARBA" id="ARBA00023184"/>
    </source>
</evidence>
<keyword evidence="26 35" id="KW-0472">Membrane</keyword>
<evidence type="ECO:0000259" key="36">
    <source>
        <dbReference type="PROSITE" id="PS50507"/>
    </source>
</evidence>
<dbReference type="GO" id="GO:0006370">
    <property type="term" value="P:7-methylguanosine mRNA capping"/>
    <property type="evidence" value="ECO:0007669"/>
    <property type="project" value="UniProtKB-KW"/>
</dbReference>
<evidence type="ECO:0000256" key="12">
    <source>
        <dbReference type="ARBA" id="ARBA00022679"/>
    </source>
</evidence>
<dbReference type="GO" id="GO:0017111">
    <property type="term" value="F:ribonucleoside triphosphate phosphatase activity"/>
    <property type="evidence" value="ECO:0007669"/>
    <property type="project" value="UniProtKB-EC"/>
</dbReference>
<evidence type="ECO:0000256" key="30">
    <source>
        <dbReference type="ARBA" id="ARBA00023296"/>
    </source>
</evidence>
<keyword evidence="6" id="KW-0696">RNA-directed RNA polymerase</keyword>
<keyword evidence="22" id="KW-0694">RNA-binding</keyword>
<dbReference type="InterPro" id="IPR009003">
    <property type="entry name" value="Peptidase_S1_PA"/>
</dbReference>
<keyword evidence="30" id="KW-1160">Virus entry into host cell</keyword>
<feature type="domain" description="RdRp catalytic" evidence="36">
    <location>
        <begin position="5152"/>
        <end position="5295"/>
    </location>
</feature>
<evidence type="ECO:0000256" key="8">
    <source>
        <dbReference type="ARBA" id="ARBA00022562"/>
    </source>
</evidence>
<dbReference type="GO" id="GO:0039694">
    <property type="term" value="P:viral RNA genome replication"/>
    <property type="evidence" value="ECO:0007669"/>
    <property type="project" value="InterPro"/>
</dbReference>
<keyword evidence="19" id="KW-0067">ATP-binding</keyword>
<dbReference type="GO" id="GO:0046718">
    <property type="term" value="P:symbiont entry into host cell"/>
    <property type="evidence" value="ECO:0007669"/>
    <property type="project" value="UniProtKB-KW"/>
</dbReference>
<evidence type="ECO:0000259" key="37">
    <source>
        <dbReference type="PROSITE" id="PS51192"/>
    </source>
</evidence>
<evidence type="ECO:0000256" key="15">
    <source>
        <dbReference type="ARBA" id="ARBA00022723"/>
    </source>
</evidence>
<evidence type="ECO:0000256" key="11">
    <source>
        <dbReference type="ARBA" id="ARBA00022664"/>
    </source>
</evidence>
<evidence type="ECO:0000256" key="23">
    <source>
        <dbReference type="ARBA" id="ARBA00022953"/>
    </source>
</evidence>
<feature type="transmembrane region" description="Helical" evidence="35">
    <location>
        <begin position="3421"/>
        <end position="3442"/>
    </location>
</feature>
<dbReference type="Gene3D" id="3.40.50.150">
    <property type="entry name" value="Vaccinia Virus protein VP39"/>
    <property type="match status" value="1"/>
</dbReference>
<dbReference type="InterPro" id="IPR043502">
    <property type="entry name" value="DNA/RNA_pol_sf"/>
</dbReference>
<evidence type="ECO:0000256" key="19">
    <source>
        <dbReference type="ARBA" id="ARBA00022806"/>
    </source>
</evidence>
<accession>A0A8K1YQL6</accession>
<keyword evidence="21" id="KW-1043">Host membrane</keyword>
<comment type="subcellular location">
    <subcellularLocation>
        <location evidence="2">Host endoplasmic reticulum membrane</location>
        <topology evidence="2">Multi-pass membrane protein</topology>
    </subcellularLocation>
    <subcellularLocation>
        <location evidence="4">Host endoplasmic reticulum membrane</location>
        <topology evidence="4">Peripheral membrane protein</topology>
    </subcellularLocation>
    <subcellularLocation>
        <location evidence="1">Host nucleus</location>
    </subcellularLocation>
    <subcellularLocation>
        <location evidence="3">Virion membrane</location>
    </subcellularLocation>
</comment>
<dbReference type="SUPFAM" id="SSF52540">
    <property type="entry name" value="P-loop containing nucleoside triphosphate hydrolases"/>
    <property type="match status" value="1"/>
</dbReference>
<keyword evidence="17" id="KW-0378">Hydrolase</keyword>
<dbReference type="InterPro" id="IPR014001">
    <property type="entry name" value="Helicase_ATP-bd"/>
</dbReference>
<feature type="transmembrane region" description="Helical" evidence="35">
    <location>
        <begin position="3598"/>
        <end position="3622"/>
    </location>
</feature>
<keyword evidence="14" id="KW-0548">Nucleotidyltransferase</keyword>
<dbReference type="Gene3D" id="3.40.50.300">
    <property type="entry name" value="P-loop containing nucleotide triphosphate hydrolases"/>
    <property type="match status" value="2"/>
</dbReference>
<dbReference type="GO" id="GO:0019062">
    <property type="term" value="P:virion attachment to host cell"/>
    <property type="evidence" value="ECO:0007669"/>
    <property type="project" value="UniProtKB-KW"/>
</dbReference>
<keyword evidence="29" id="KW-0899">Viral immunoevasion</keyword>
<dbReference type="GO" id="GO:0046872">
    <property type="term" value="F:metal ion binding"/>
    <property type="evidence" value="ECO:0007669"/>
    <property type="project" value="UniProtKB-KW"/>
</dbReference>
<dbReference type="GO" id="GO:0052170">
    <property type="term" value="P:symbiont-mediated suppression of host innate immune response"/>
    <property type="evidence" value="ECO:0007669"/>
    <property type="project" value="UniProtKB-KW"/>
</dbReference>
<feature type="transmembrane region" description="Helical" evidence="35">
    <location>
        <begin position="472"/>
        <end position="501"/>
    </location>
</feature>
<evidence type="ECO:0000256" key="6">
    <source>
        <dbReference type="ARBA" id="ARBA00022484"/>
    </source>
</evidence>
<evidence type="ECO:0000256" key="14">
    <source>
        <dbReference type="ARBA" id="ARBA00022695"/>
    </source>
</evidence>
<keyword evidence="24 35" id="KW-1133">Transmembrane helix</keyword>
<dbReference type="InterPro" id="IPR002877">
    <property type="entry name" value="RNA_MeTrfase_FtsJ_dom"/>
</dbReference>
<dbReference type="InterPro" id="IPR027417">
    <property type="entry name" value="P-loop_NTPase"/>
</dbReference>
<feature type="transmembrane region" description="Helical" evidence="35">
    <location>
        <begin position="1035"/>
        <end position="1062"/>
    </location>
</feature>
<dbReference type="GO" id="GO:0003724">
    <property type="term" value="F:RNA helicase activity"/>
    <property type="evidence" value="ECO:0007669"/>
    <property type="project" value="UniProtKB-EC"/>
</dbReference>
<feature type="coiled-coil region" evidence="33">
    <location>
        <begin position="1753"/>
        <end position="1780"/>
    </location>
</feature>
<dbReference type="GO" id="GO:0019028">
    <property type="term" value="C:viral capsid"/>
    <property type="evidence" value="ECO:0007669"/>
    <property type="project" value="UniProtKB-KW"/>
</dbReference>
<feature type="transmembrane region" description="Helical" evidence="35">
    <location>
        <begin position="939"/>
        <end position="962"/>
    </location>
</feature>
<feature type="transmembrane region" description="Helical" evidence="35">
    <location>
        <begin position="3700"/>
        <end position="3722"/>
    </location>
</feature>
<evidence type="ECO:0000256" key="1">
    <source>
        <dbReference type="ARBA" id="ARBA00004147"/>
    </source>
</evidence>
<feature type="transmembrane region" description="Helical" evidence="35">
    <location>
        <begin position="3511"/>
        <end position="3529"/>
    </location>
</feature>
<dbReference type="GO" id="GO:0005524">
    <property type="term" value="F:ATP binding"/>
    <property type="evidence" value="ECO:0007669"/>
    <property type="project" value="InterPro"/>
</dbReference>
<evidence type="ECO:0000256" key="18">
    <source>
        <dbReference type="ARBA" id="ARBA00022804"/>
    </source>
</evidence>
<evidence type="ECO:0000256" key="26">
    <source>
        <dbReference type="ARBA" id="ARBA00023136"/>
    </source>
</evidence>
<keyword evidence="23" id="KW-0693">Viral RNA replication</keyword>
<evidence type="ECO:0000256" key="4">
    <source>
        <dbReference type="ARBA" id="ARBA00004291"/>
    </source>
</evidence>
<dbReference type="SUPFAM" id="SSF56672">
    <property type="entry name" value="DNA/RNA polymerases"/>
    <property type="match status" value="1"/>
</dbReference>
<dbReference type="GO" id="GO:0003723">
    <property type="term" value="F:RNA binding"/>
    <property type="evidence" value="ECO:0007669"/>
    <property type="project" value="UniProtKB-KW"/>
</dbReference>
<evidence type="ECO:0000256" key="5">
    <source>
        <dbReference type="ARBA" id="ARBA00020107"/>
    </source>
</evidence>
<evidence type="ECO:0000256" key="24">
    <source>
        <dbReference type="ARBA" id="ARBA00022989"/>
    </source>
</evidence>
<feature type="transmembrane region" description="Helical" evidence="35">
    <location>
        <begin position="3474"/>
        <end position="3491"/>
    </location>
</feature>